<evidence type="ECO:0000313" key="9">
    <source>
        <dbReference type="EMBL" id="KAE9407002.1"/>
    </source>
</evidence>
<dbReference type="InterPro" id="IPR050335">
    <property type="entry name" value="ERT1_acuK_gluconeogen_tf"/>
</dbReference>
<keyword evidence="10" id="KW-1185">Reference proteome</keyword>
<keyword evidence="5" id="KW-0804">Transcription</keyword>
<keyword evidence="1" id="KW-0479">Metal-binding</keyword>
<dbReference type="PANTHER" id="PTHR47659">
    <property type="entry name" value="ZN(II)2CYS6 TRANSCRIPTION FACTOR (EUROFUNG)-RELATED"/>
    <property type="match status" value="1"/>
</dbReference>
<dbReference type="InterPro" id="IPR001138">
    <property type="entry name" value="Zn2Cys6_DnaBD"/>
</dbReference>
<evidence type="ECO:0000259" key="8">
    <source>
        <dbReference type="PROSITE" id="PS50048"/>
    </source>
</evidence>
<reference evidence="9" key="1">
    <citation type="journal article" date="2019" name="Environ. Microbiol.">
        <title>Fungal ecological strategies reflected in gene transcription - a case study of two litter decomposers.</title>
        <authorList>
            <person name="Barbi F."/>
            <person name="Kohler A."/>
            <person name="Barry K."/>
            <person name="Baskaran P."/>
            <person name="Daum C."/>
            <person name="Fauchery L."/>
            <person name="Ihrmark K."/>
            <person name="Kuo A."/>
            <person name="LaButti K."/>
            <person name="Lipzen A."/>
            <person name="Morin E."/>
            <person name="Grigoriev I.V."/>
            <person name="Henrissat B."/>
            <person name="Lindahl B."/>
            <person name="Martin F."/>
        </authorList>
    </citation>
    <scope>NUCLEOTIDE SEQUENCE</scope>
    <source>
        <strain evidence="9">JB14</strain>
    </source>
</reference>
<keyword evidence="6" id="KW-0539">Nucleus</keyword>
<evidence type="ECO:0000256" key="7">
    <source>
        <dbReference type="SAM" id="MobiDB-lite"/>
    </source>
</evidence>
<evidence type="ECO:0000256" key="5">
    <source>
        <dbReference type="ARBA" id="ARBA00023163"/>
    </source>
</evidence>
<keyword evidence="4" id="KW-0238">DNA-binding</keyword>
<feature type="compositionally biased region" description="Basic and acidic residues" evidence="7">
    <location>
        <begin position="177"/>
        <end position="186"/>
    </location>
</feature>
<organism evidence="9 10">
    <name type="scientific">Gymnopus androsaceus JB14</name>
    <dbReference type="NCBI Taxonomy" id="1447944"/>
    <lineage>
        <taxon>Eukaryota</taxon>
        <taxon>Fungi</taxon>
        <taxon>Dikarya</taxon>
        <taxon>Basidiomycota</taxon>
        <taxon>Agaricomycotina</taxon>
        <taxon>Agaricomycetes</taxon>
        <taxon>Agaricomycetidae</taxon>
        <taxon>Agaricales</taxon>
        <taxon>Marasmiineae</taxon>
        <taxon>Omphalotaceae</taxon>
        <taxon>Gymnopus</taxon>
    </lineage>
</organism>
<dbReference type="EMBL" id="ML769398">
    <property type="protein sequence ID" value="KAE9407002.1"/>
    <property type="molecule type" value="Genomic_DNA"/>
</dbReference>
<evidence type="ECO:0000256" key="6">
    <source>
        <dbReference type="ARBA" id="ARBA00023242"/>
    </source>
</evidence>
<gene>
    <name evidence="9" type="ORF">BT96DRAFT_1014412</name>
</gene>
<evidence type="ECO:0000256" key="3">
    <source>
        <dbReference type="ARBA" id="ARBA00023015"/>
    </source>
</evidence>
<dbReference type="GO" id="GO:0003677">
    <property type="term" value="F:DNA binding"/>
    <property type="evidence" value="ECO:0007669"/>
    <property type="project" value="UniProtKB-KW"/>
</dbReference>
<dbReference type="Proteomes" id="UP000799118">
    <property type="component" value="Unassembled WGS sequence"/>
</dbReference>
<sequence>MVPTGPDADNHMDPSVHYPLVNTNHPLTYSSMPLHMYPLTSSTQRSFQTKRRQVKNACTNCQRACKKCDDCRPCLRCVKYGMPAECVDSQRKERKKGVKRGPYKKRDCKSRADNGVELFEESLHQQQQTLLITSGEGSDTPSSSSGSSPHYVSPYAATHTHYPPTGPPPPPPPPPAPEHRPDDALAHQHPHQAQYYVPYPPHQTTPRALSSQEFSPPAVQYYQQLPQPGPPYHHQFPSYPPSYPVHARSDPHQQPLMHSSYPFTGLTYGKVDGGGFHLEGHSGGK</sequence>
<accession>A0A6A4I4Y6</accession>
<protein>
    <recommendedName>
        <fullName evidence="8">Zn(2)-C6 fungal-type domain-containing protein</fullName>
    </recommendedName>
</protein>
<dbReference type="PROSITE" id="PS50048">
    <property type="entry name" value="ZN2_CY6_FUNGAL_2"/>
    <property type="match status" value="1"/>
</dbReference>
<dbReference type="GO" id="GO:0008270">
    <property type="term" value="F:zinc ion binding"/>
    <property type="evidence" value="ECO:0007669"/>
    <property type="project" value="InterPro"/>
</dbReference>
<feature type="region of interest" description="Disordered" evidence="7">
    <location>
        <begin position="89"/>
        <end position="109"/>
    </location>
</feature>
<keyword evidence="2" id="KW-0862">Zinc</keyword>
<name>A0A6A4I4Y6_9AGAR</name>
<dbReference type="PANTHER" id="PTHR47659:SF7">
    <property type="entry name" value="FUNGAL TRANSCRIPTIONAL REGULATORY PROTEIN, N-TERMINAL DOMAIN-CONTAINING PROTEIN"/>
    <property type="match status" value="1"/>
</dbReference>
<proteinExistence type="predicted"/>
<feature type="region of interest" description="Disordered" evidence="7">
    <location>
        <begin position="133"/>
        <end position="187"/>
    </location>
</feature>
<evidence type="ECO:0000256" key="4">
    <source>
        <dbReference type="ARBA" id="ARBA00023125"/>
    </source>
</evidence>
<evidence type="ECO:0000313" key="10">
    <source>
        <dbReference type="Proteomes" id="UP000799118"/>
    </source>
</evidence>
<feature type="compositionally biased region" description="Low complexity" evidence="7">
    <location>
        <begin position="134"/>
        <end position="163"/>
    </location>
</feature>
<dbReference type="AlphaFoldDB" id="A0A6A4I4Y6"/>
<dbReference type="CDD" id="cd00067">
    <property type="entry name" value="GAL4"/>
    <property type="match status" value="1"/>
</dbReference>
<evidence type="ECO:0000256" key="1">
    <source>
        <dbReference type="ARBA" id="ARBA00022723"/>
    </source>
</evidence>
<keyword evidence="3" id="KW-0805">Transcription regulation</keyword>
<feature type="compositionally biased region" description="Basic residues" evidence="7">
    <location>
        <begin position="92"/>
        <end position="108"/>
    </location>
</feature>
<dbReference type="SMART" id="SM00066">
    <property type="entry name" value="GAL4"/>
    <property type="match status" value="1"/>
</dbReference>
<evidence type="ECO:0000256" key="2">
    <source>
        <dbReference type="ARBA" id="ARBA00022833"/>
    </source>
</evidence>
<feature type="domain" description="Zn(2)-C6 fungal-type" evidence="8">
    <location>
        <begin position="57"/>
        <end position="88"/>
    </location>
</feature>
<feature type="compositionally biased region" description="Pro residues" evidence="7">
    <location>
        <begin position="164"/>
        <end position="176"/>
    </location>
</feature>
<dbReference type="GO" id="GO:0000981">
    <property type="term" value="F:DNA-binding transcription factor activity, RNA polymerase II-specific"/>
    <property type="evidence" value="ECO:0007669"/>
    <property type="project" value="InterPro"/>
</dbReference>
<dbReference type="OrthoDB" id="5575144at2759"/>